<dbReference type="Pfam" id="PF00205">
    <property type="entry name" value="TPP_enzyme_M"/>
    <property type="match status" value="1"/>
</dbReference>
<comment type="cofactor">
    <cofactor evidence="10">
        <name>Mg(2+)</name>
        <dbReference type="ChEBI" id="CHEBI:18420"/>
    </cofactor>
    <text evidence="10">Binds 1 Mg(2+) per subunit.</text>
</comment>
<dbReference type="Pfam" id="PF02775">
    <property type="entry name" value="TPP_enzyme_C"/>
    <property type="match status" value="1"/>
</dbReference>
<evidence type="ECO:0000256" key="2">
    <source>
        <dbReference type="ARBA" id="ARBA00004173"/>
    </source>
</evidence>
<evidence type="ECO:0000256" key="5">
    <source>
        <dbReference type="ARBA" id="ARBA00022793"/>
    </source>
</evidence>
<dbReference type="InterPro" id="IPR029035">
    <property type="entry name" value="DHS-like_NAD/FAD-binding_dom"/>
</dbReference>
<dbReference type="CDD" id="cd02005">
    <property type="entry name" value="TPP_PDC_IPDC"/>
    <property type="match status" value="1"/>
</dbReference>
<dbReference type="Pfam" id="PF02776">
    <property type="entry name" value="TPP_enzyme_N"/>
    <property type="match status" value="1"/>
</dbReference>
<dbReference type="Gene3D" id="3.40.50.970">
    <property type="match status" value="2"/>
</dbReference>
<dbReference type="GO" id="GO:0005634">
    <property type="term" value="C:nucleus"/>
    <property type="evidence" value="ECO:0007669"/>
    <property type="project" value="TreeGrafter"/>
</dbReference>
<keyword evidence="16" id="KW-1185">Reference proteome</keyword>
<dbReference type="GO" id="GO:0000287">
    <property type="term" value="F:magnesium ion binding"/>
    <property type="evidence" value="ECO:0007669"/>
    <property type="project" value="InterPro"/>
</dbReference>
<dbReference type="InterPro" id="IPR047214">
    <property type="entry name" value="TPP_PDC_IPDC"/>
</dbReference>
<dbReference type="STRING" id="5353.A0A1Q3ESY9"/>
<feature type="binding site" evidence="10">
    <location>
        <position position="508"/>
    </location>
    <ligand>
        <name>Mg(2+)</name>
        <dbReference type="ChEBI" id="CHEBI:18420"/>
    </ligand>
</feature>
<dbReference type="FunFam" id="3.40.50.970:FF:000024">
    <property type="entry name" value="Pyruvate decarboxylase isozyme"/>
    <property type="match status" value="1"/>
</dbReference>
<comment type="subcellular location">
    <subcellularLocation>
        <location evidence="2">Mitochondrion</location>
    </subcellularLocation>
</comment>
<comment type="cofactor">
    <cofactor evidence="1">
        <name>thiamine diphosphate</name>
        <dbReference type="ChEBI" id="CHEBI:58937"/>
    </cofactor>
</comment>
<dbReference type="PANTHER" id="PTHR43452">
    <property type="entry name" value="PYRUVATE DECARBOXYLASE"/>
    <property type="match status" value="1"/>
</dbReference>
<dbReference type="EMBL" id="BDGU01001645">
    <property type="protein sequence ID" value="GAW10292.1"/>
    <property type="molecule type" value="Genomic_DNA"/>
</dbReference>
<feature type="domain" description="Thiamine pyrophosphate enzyme central" evidence="12">
    <location>
        <begin position="225"/>
        <end position="341"/>
    </location>
</feature>
<reference evidence="15 16" key="1">
    <citation type="submission" date="2016-08" db="EMBL/GenBank/DDBJ databases">
        <authorList>
            <consortium name="Lentinula edodes genome sequencing consortium"/>
            <person name="Sakamoto Y."/>
            <person name="Nakade K."/>
            <person name="Sato S."/>
            <person name="Yoshida Y."/>
            <person name="Miyazaki K."/>
            <person name="Natsume S."/>
            <person name="Konno N."/>
        </authorList>
    </citation>
    <scope>NUCLEOTIDE SEQUENCE [LARGE SCALE GENOMIC DNA]</scope>
    <source>
        <strain evidence="15 16">NBRC 111202</strain>
    </source>
</reference>
<dbReference type="AlphaFoldDB" id="A0A1Q3ESY9"/>
<keyword evidence="6 10" id="KW-0460">Magnesium</keyword>
<dbReference type="CDD" id="cd07038">
    <property type="entry name" value="TPP_PYR_PDC_IPDC_like"/>
    <property type="match status" value="1"/>
</dbReference>
<dbReference type="PIRSF" id="PIRSF036565">
    <property type="entry name" value="Pyruvt_ip_decrb"/>
    <property type="match status" value="1"/>
</dbReference>
<dbReference type="GO" id="GO:0000949">
    <property type="term" value="P:aromatic amino acid family catabolic process to alcohol via Ehrlich pathway"/>
    <property type="evidence" value="ECO:0007669"/>
    <property type="project" value="TreeGrafter"/>
</dbReference>
<feature type="domain" description="Thiamine pyrophosphate enzyme N-terminal TPP-binding" evidence="14">
    <location>
        <begin position="26"/>
        <end position="138"/>
    </location>
</feature>
<protein>
    <submittedName>
        <fullName evidence="15">Pyruvate decarboxylase</fullName>
    </submittedName>
</protein>
<keyword evidence="15" id="KW-0670">Pyruvate</keyword>
<dbReference type="InterPro" id="IPR047213">
    <property type="entry name" value="TPP_PYR_PDC_IPDC-like"/>
</dbReference>
<feature type="binding site" evidence="10">
    <location>
        <position position="506"/>
    </location>
    <ligand>
        <name>Mg(2+)</name>
        <dbReference type="ChEBI" id="CHEBI:18420"/>
    </ligand>
</feature>
<evidence type="ECO:0000259" key="13">
    <source>
        <dbReference type="Pfam" id="PF02775"/>
    </source>
</evidence>
<keyword evidence="4 10" id="KW-0479">Metal-binding</keyword>
<evidence type="ECO:0000256" key="10">
    <source>
        <dbReference type="PIRSR" id="PIRSR036565-2"/>
    </source>
</evidence>
<dbReference type="InterPro" id="IPR012110">
    <property type="entry name" value="PDC/IPDC-like"/>
</dbReference>
<evidence type="ECO:0000256" key="8">
    <source>
        <dbReference type="ARBA" id="ARBA00023128"/>
    </source>
</evidence>
<dbReference type="PANTHER" id="PTHR43452:SF30">
    <property type="entry name" value="PYRUVATE DECARBOXYLASE ISOZYME 1-RELATED"/>
    <property type="match status" value="1"/>
</dbReference>
<evidence type="ECO:0000313" key="16">
    <source>
        <dbReference type="Proteomes" id="UP000188533"/>
    </source>
</evidence>
<feature type="domain" description="Thiamine pyrophosphate enzyme TPP-binding" evidence="13">
    <location>
        <begin position="438"/>
        <end position="561"/>
    </location>
</feature>
<dbReference type="InterPro" id="IPR029061">
    <property type="entry name" value="THDP-binding"/>
</dbReference>
<dbReference type="SUPFAM" id="SSF52518">
    <property type="entry name" value="Thiamin diphosphate-binding fold (THDP-binding)"/>
    <property type="match status" value="2"/>
</dbReference>
<gene>
    <name evidence="15" type="ORF">LENED_012542</name>
</gene>
<dbReference type="GO" id="GO:0004737">
    <property type="term" value="F:pyruvate decarboxylase activity"/>
    <property type="evidence" value="ECO:0007669"/>
    <property type="project" value="TreeGrafter"/>
</dbReference>
<evidence type="ECO:0000256" key="7">
    <source>
        <dbReference type="ARBA" id="ARBA00023052"/>
    </source>
</evidence>
<dbReference type="Gene3D" id="3.40.50.1220">
    <property type="entry name" value="TPP-binding domain"/>
    <property type="match status" value="1"/>
</dbReference>
<feature type="binding site" evidence="10">
    <location>
        <position position="479"/>
    </location>
    <ligand>
        <name>Mg(2+)</name>
        <dbReference type="ChEBI" id="CHEBI:18420"/>
    </ligand>
</feature>
<proteinExistence type="inferred from homology"/>
<dbReference type="GO" id="GO:0005829">
    <property type="term" value="C:cytosol"/>
    <property type="evidence" value="ECO:0007669"/>
    <property type="project" value="TreeGrafter"/>
</dbReference>
<evidence type="ECO:0000313" key="15">
    <source>
        <dbReference type="EMBL" id="GAW10292.1"/>
    </source>
</evidence>
<evidence type="ECO:0000256" key="4">
    <source>
        <dbReference type="ARBA" id="ARBA00022723"/>
    </source>
</evidence>
<dbReference type="InterPro" id="IPR012001">
    <property type="entry name" value="Thiamin_PyroP_enz_TPP-bd_dom"/>
</dbReference>
<dbReference type="SUPFAM" id="SSF52467">
    <property type="entry name" value="DHS-like NAD/FAD-binding domain"/>
    <property type="match status" value="1"/>
</dbReference>
<dbReference type="GO" id="GO:0030976">
    <property type="term" value="F:thiamine pyrophosphate binding"/>
    <property type="evidence" value="ECO:0007669"/>
    <property type="project" value="InterPro"/>
</dbReference>
<dbReference type="GO" id="GO:0005739">
    <property type="term" value="C:mitochondrion"/>
    <property type="evidence" value="ECO:0007669"/>
    <property type="project" value="UniProtKB-SubCell"/>
</dbReference>
<evidence type="ECO:0000256" key="1">
    <source>
        <dbReference type="ARBA" id="ARBA00001964"/>
    </source>
</evidence>
<dbReference type="FunFam" id="3.40.50.970:FF:000019">
    <property type="entry name" value="Pyruvate decarboxylase isozyme"/>
    <property type="match status" value="1"/>
</dbReference>
<reference evidence="15 16" key="2">
    <citation type="submission" date="2017-02" db="EMBL/GenBank/DDBJ databases">
        <title>A genome survey and senescence transcriptome analysis in Lentinula edodes.</title>
        <authorList>
            <person name="Sakamoto Y."/>
            <person name="Nakade K."/>
            <person name="Sato S."/>
            <person name="Yoshida Y."/>
            <person name="Miyazaki K."/>
            <person name="Natsume S."/>
            <person name="Konno N."/>
        </authorList>
    </citation>
    <scope>NUCLEOTIDE SEQUENCE [LARGE SCALE GENOMIC DNA]</scope>
    <source>
        <strain evidence="15 16">NBRC 111202</strain>
    </source>
</reference>
<dbReference type="Proteomes" id="UP000188533">
    <property type="component" value="Unassembled WGS sequence"/>
</dbReference>
<sequence>MSTPAAFEAAIKELETHSELVPQADMEVGVYILHRLEELGVKSFFGVPGDFNLGFLDLIDDYPGIAWVGNCNELNAAYAADGYARIKTGSVGAVLTTYGVGELSAINGIAGAYAEIVPVVHIAGFPSLQEQNDKPLLHHTLGDGRYNVYAQAAELFTCSHTILNDANLAPAEIDRVLSDCVLQSRPVYIALPTDIAYIKISSTRLTIPLPRLPVPNDPLAESAAIAEIVRLIDEASGDVAVLVDVGALRYGVAEEVRRFVEETGFAVYASPMGKTVISEGYERYGGLYTGATTRPEIKSQIEEGAGLVISIGALKSDLNTGNFTHKLDIARTVELHHTTTKIKFSEYGGVGMKYLLPKLTSALTSSSSSSSSSSIKSQALATPVTQWIYPLPQEPNEPIVISHAWLWARVAQFLRPQDVVIAETGTSAFGVLDIPFPPNAVFISQILWGSIGWTVGSTLGAAMAARERNLGRTILFIGDGSIQLTVQELSTMLREGLKPIIFLLNNSGYTIERAIRGENRKYNDIVNWGWPHLMKALGDVDGTRTKSYVTNTKAEFDALLNDAEFSDGAGTVMQFVEIGSRLKMLDAPASLKAGTLVGRKW</sequence>
<evidence type="ECO:0000256" key="9">
    <source>
        <dbReference type="ARBA" id="ARBA00023239"/>
    </source>
</evidence>
<dbReference type="InterPro" id="IPR011766">
    <property type="entry name" value="TPP_enzyme_TPP-bd"/>
</dbReference>
<evidence type="ECO:0000259" key="12">
    <source>
        <dbReference type="Pfam" id="PF00205"/>
    </source>
</evidence>
<name>A0A1Q3ESY9_LENED</name>
<comment type="similarity">
    <text evidence="3 11">Belongs to the TPP enzyme family.</text>
</comment>
<evidence type="ECO:0000256" key="11">
    <source>
        <dbReference type="RuleBase" id="RU362132"/>
    </source>
</evidence>
<keyword evidence="7 11" id="KW-0786">Thiamine pyrophosphate</keyword>
<organism evidence="15 16">
    <name type="scientific">Lentinula edodes</name>
    <name type="common">Shiitake mushroom</name>
    <name type="synonym">Lentinus edodes</name>
    <dbReference type="NCBI Taxonomy" id="5353"/>
    <lineage>
        <taxon>Eukaryota</taxon>
        <taxon>Fungi</taxon>
        <taxon>Dikarya</taxon>
        <taxon>Basidiomycota</taxon>
        <taxon>Agaricomycotina</taxon>
        <taxon>Agaricomycetes</taxon>
        <taxon>Agaricomycetidae</taxon>
        <taxon>Agaricales</taxon>
        <taxon>Marasmiineae</taxon>
        <taxon>Omphalotaceae</taxon>
        <taxon>Lentinula</taxon>
    </lineage>
</organism>
<accession>A0A1Q3ESY9</accession>
<keyword evidence="5" id="KW-0210">Decarboxylase</keyword>
<evidence type="ECO:0000256" key="6">
    <source>
        <dbReference type="ARBA" id="ARBA00022842"/>
    </source>
</evidence>
<keyword evidence="9" id="KW-0456">Lyase</keyword>
<evidence type="ECO:0000256" key="3">
    <source>
        <dbReference type="ARBA" id="ARBA00007812"/>
    </source>
</evidence>
<dbReference type="InterPro" id="IPR012000">
    <property type="entry name" value="Thiamin_PyroP_enz_cen_dom"/>
</dbReference>
<keyword evidence="8" id="KW-0496">Mitochondrion</keyword>
<evidence type="ECO:0000259" key="14">
    <source>
        <dbReference type="Pfam" id="PF02776"/>
    </source>
</evidence>
<comment type="caution">
    <text evidence="15">The sequence shown here is derived from an EMBL/GenBank/DDBJ whole genome shotgun (WGS) entry which is preliminary data.</text>
</comment>